<comment type="similarity">
    <text evidence="3">Belongs to the Nudix hydrolase family.</text>
</comment>
<accession>A0A2G1QRV9</accession>
<dbReference type="PANTHER" id="PTHR43736:SF1">
    <property type="entry name" value="DIHYDRONEOPTERIN TRIPHOSPHATE DIPHOSPHATASE"/>
    <property type="match status" value="1"/>
</dbReference>
<dbReference type="PRINTS" id="PR00502">
    <property type="entry name" value="NUDIXFAMILY"/>
</dbReference>
<gene>
    <name evidence="5" type="ORF">CSC94_06405</name>
</gene>
<dbReference type="InterPro" id="IPR015797">
    <property type="entry name" value="NUDIX_hydrolase-like_dom_sf"/>
</dbReference>
<name>A0A2G1QRV9_9HYPH</name>
<dbReference type="EMBL" id="PDVP01000002">
    <property type="protein sequence ID" value="PHP68277.1"/>
    <property type="molecule type" value="Genomic_DNA"/>
</dbReference>
<evidence type="ECO:0000259" key="4">
    <source>
        <dbReference type="PROSITE" id="PS51462"/>
    </source>
</evidence>
<feature type="domain" description="Nudix hydrolase" evidence="4">
    <location>
        <begin position="5"/>
        <end position="132"/>
    </location>
</feature>
<dbReference type="SUPFAM" id="SSF55811">
    <property type="entry name" value="Nudix"/>
    <property type="match status" value="1"/>
</dbReference>
<proteinExistence type="inferred from homology"/>
<evidence type="ECO:0000313" key="6">
    <source>
        <dbReference type="Proteomes" id="UP000221168"/>
    </source>
</evidence>
<sequence length="134" mass="14202">MTDLPIRLAVSVALYHEGRFLLVRRGQAPAKGFYAFPGGRVEDGETLETAARRELMEETGLTAGPLTVHSIVDLDSEGAGVTYRLHVHTGPYGAGAPVAGDDAETAEWLSLKDMDELPVTDSTLAVARAIAGKP</sequence>
<keyword evidence="2 3" id="KW-0378">Hydrolase</keyword>
<comment type="caution">
    <text evidence="5">The sequence shown here is derived from an EMBL/GenBank/DDBJ whole genome shotgun (WGS) entry which is preliminary data.</text>
</comment>
<protein>
    <recommendedName>
        <fullName evidence="4">Nudix hydrolase domain-containing protein</fullName>
    </recommendedName>
</protein>
<dbReference type="Pfam" id="PF00293">
    <property type="entry name" value="NUDIX"/>
    <property type="match status" value="1"/>
</dbReference>
<keyword evidence="6" id="KW-1185">Reference proteome</keyword>
<dbReference type="Proteomes" id="UP000221168">
    <property type="component" value="Unassembled WGS sequence"/>
</dbReference>
<dbReference type="GO" id="GO:0016787">
    <property type="term" value="F:hydrolase activity"/>
    <property type="evidence" value="ECO:0007669"/>
    <property type="project" value="UniProtKB-KW"/>
</dbReference>
<dbReference type="OrthoDB" id="9761969at2"/>
<dbReference type="InterPro" id="IPR000086">
    <property type="entry name" value="NUDIX_hydrolase_dom"/>
</dbReference>
<evidence type="ECO:0000256" key="2">
    <source>
        <dbReference type="ARBA" id="ARBA00022801"/>
    </source>
</evidence>
<dbReference type="PROSITE" id="PS00893">
    <property type="entry name" value="NUDIX_BOX"/>
    <property type="match status" value="1"/>
</dbReference>
<evidence type="ECO:0000313" key="5">
    <source>
        <dbReference type="EMBL" id="PHP68277.1"/>
    </source>
</evidence>
<dbReference type="AlphaFoldDB" id="A0A2G1QRV9"/>
<dbReference type="PANTHER" id="PTHR43736">
    <property type="entry name" value="ADP-RIBOSE PYROPHOSPHATASE"/>
    <property type="match status" value="1"/>
</dbReference>
<dbReference type="InterPro" id="IPR020476">
    <property type="entry name" value="Nudix_hydrolase"/>
</dbReference>
<dbReference type="RefSeq" id="WP_099304981.1">
    <property type="nucleotide sequence ID" value="NZ_PDVP01000002.1"/>
</dbReference>
<dbReference type="Gene3D" id="3.90.79.10">
    <property type="entry name" value="Nucleoside Triphosphate Pyrophosphohydrolase"/>
    <property type="match status" value="1"/>
</dbReference>
<dbReference type="CDD" id="cd04673">
    <property type="entry name" value="NUDIX_ADPRase"/>
    <property type="match status" value="1"/>
</dbReference>
<evidence type="ECO:0000256" key="3">
    <source>
        <dbReference type="RuleBase" id="RU003476"/>
    </source>
</evidence>
<reference evidence="5 6" key="1">
    <citation type="submission" date="2017-10" db="EMBL/GenBank/DDBJ databases">
        <title>Sedimentibacterium mangrovi gen. nov., sp. nov., a novel member of family Phyllobacteriacea isolated from mangrove sediment.</title>
        <authorList>
            <person name="Liao H."/>
            <person name="Tian Y."/>
        </authorList>
    </citation>
    <scope>NUCLEOTIDE SEQUENCE [LARGE SCALE GENOMIC DNA]</scope>
    <source>
        <strain evidence="5 6">X9-2-2</strain>
    </source>
</reference>
<dbReference type="InterPro" id="IPR020084">
    <property type="entry name" value="NUDIX_hydrolase_CS"/>
</dbReference>
<organism evidence="5 6">
    <name type="scientific">Zhengella mangrovi</name>
    <dbReference type="NCBI Taxonomy" id="1982044"/>
    <lineage>
        <taxon>Bacteria</taxon>
        <taxon>Pseudomonadati</taxon>
        <taxon>Pseudomonadota</taxon>
        <taxon>Alphaproteobacteria</taxon>
        <taxon>Hyphomicrobiales</taxon>
        <taxon>Notoacmeibacteraceae</taxon>
        <taxon>Zhengella</taxon>
    </lineage>
</organism>
<comment type="cofactor">
    <cofactor evidence="1">
        <name>Mg(2+)</name>
        <dbReference type="ChEBI" id="CHEBI:18420"/>
    </cofactor>
</comment>
<dbReference type="PROSITE" id="PS51462">
    <property type="entry name" value="NUDIX"/>
    <property type="match status" value="1"/>
</dbReference>
<evidence type="ECO:0000256" key="1">
    <source>
        <dbReference type="ARBA" id="ARBA00001946"/>
    </source>
</evidence>